<dbReference type="PANTHER" id="PTHR21621">
    <property type="entry name" value="RIBOSOMAL PROTEIN S6 MODIFICATION PROTEIN"/>
    <property type="match status" value="1"/>
</dbReference>
<dbReference type="EMBL" id="FZOD01000046">
    <property type="protein sequence ID" value="SNT46277.1"/>
    <property type="molecule type" value="Genomic_DNA"/>
</dbReference>
<reference evidence="1 2" key="1">
    <citation type="submission" date="2017-06" db="EMBL/GenBank/DDBJ databases">
        <authorList>
            <person name="Kim H.J."/>
            <person name="Triplett B.A."/>
        </authorList>
    </citation>
    <scope>NUCLEOTIDE SEQUENCE [LARGE SCALE GENOMIC DNA]</scope>
    <source>
        <strain evidence="1 2">CGMCC 4.2132</strain>
    </source>
</reference>
<evidence type="ECO:0000313" key="2">
    <source>
        <dbReference type="Proteomes" id="UP000198282"/>
    </source>
</evidence>
<dbReference type="PANTHER" id="PTHR21621:SF0">
    <property type="entry name" value="BETA-CITRYLGLUTAMATE SYNTHASE B-RELATED"/>
    <property type="match status" value="1"/>
</dbReference>
<dbReference type="GO" id="GO:0018169">
    <property type="term" value="F:ribosomal S6-glutamic acid ligase activity"/>
    <property type="evidence" value="ECO:0007669"/>
    <property type="project" value="TreeGrafter"/>
</dbReference>
<sequence length="296" mass="32333">MIYALGLASDGTFEHFVAEARRFGARVVPIDLRDVATRGDWRLAVPDDGAGWVSDGDERHDLDPAASYYCRLIDLSALQDDTRAATRWHGLVRGLFAWLEAVPGTVVNRPGAWSDNASKPLHEFTLQSHGLSVPESLTSSGRERLRAFSAAGPTIVKTLSGVRATGRLVVPADFDTFVGGQGPVHLQRYVAGSDVRVHVCGSHVHAEQIRSGAVDYRVDDDAVFTPYTLPADLAEALVEHTRTFGMEFAGWDFKRDADGVHWCLEVNPMPGYDWYDRRAGGAISESLVGLLEGEKT</sequence>
<dbReference type="AlphaFoldDB" id="A0A239MTZ5"/>
<organism evidence="1 2">
    <name type="scientific">Streptosporangium subroseum</name>
    <dbReference type="NCBI Taxonomy" id="106412"/>
    <lineage>
        <taxon>Bacteria</taxon>
        <taxon>Bacillati</taxon>
        <taxon>Actinomycetota</taxon>
        <taxon>Actinomycetes</taxon>
        <taxon>Streptosporangiales</taxon>
        <taxon>Streptosporangiaceae</taxon>
        <taxon>Streptosporangium</taxon>
    </lineage>
</organism>
<keyword evidence="2" id="KW-1185">Reference proteome</keyword>
<dbReference type="GO" id="GO:0005737">
    <property type="term" value="C:cytoplasm"/>
    <property type="evidence" value="ECO:0007669"/>
    <property type="project" value="TreeGrafter"/>
</dbReference>
<dbReference type="SUPFAM" id="SSF56059">
    <property type="entry name" value="Glutathione synthetase ATP-binding domain-like"/>
    <property type="match status" value="1"/>
</dbReference>
<dbReference type="RefSeq" id="WP_089211330.1">
    <property type="nucleotide sequence ID" value="NZ_FZOD01000046.1"/>
</dbReference>
<proteinExistence type="predicted"/>
<dbReference type="Proteomes" id="UP000198282">
    <property type="component" value="Unassembled WGS sequence"/>
</dbReference>
<evidence type="ECO:0008006" key="3">
    <source>
        <dbReference type="Google" id="ProtNLM"/>
    </source>
</evidence>
<dbReference type="Gene3D" id="3.30.470.20">
    <property type="entry name" value="ATP-grasp fold, B domain"/>
    <property type="match status" value="1"/>
</dbReference>
<protein>
    <recommendedName>
        <fullName evidence="3">ATP-grasp domain-containing protein</fullName>
    </recommendedName>
</protein>
<accession>A0A239MTZ5</accession>
<evidence type="ECO:0000313" key="1">
    <source>
        <dbReference type="EMBL" id="SNT46277.1"/>
    </source>
</evidence>
<dbReference type="OrthoDB" id="9794735at2"/>
<dbReference type="GO" id="GO:0009432">
    <property type="term" value="P:SOS response"/>
    <property type="evidence" value="ECO:0007669"/>
    <property type="project" value="TreeGrafter"/>
</dbReference>
<gene>
    <name evidence="1" type="ORF">SAMN05216276_104628</name>
</gene>
<name>A0A239MTZ5_9ACTN</name>